<sequence length="53" mass="6297">METKSILSQQELAEYLTCSRQHIINLQKQGVLKPKKLGKRTYYLLEDIIEYLK</sequence>
<feature type="domain" description="Helix-turn-helix" evidence="1">
    <location>
        <begin position="7"/>
        <end position="53"/>
    </location>
</feature>
<organism evidence="2 3">
    <name type="scientific">Fulvivirga sedimenti</name>
    <dbReference type="NCBI Taxonomy" id="2879465"/>
    <lineage>
        <taxon>Bacteria</taxon>
        <taxon>Pseudomonadati</taxon>
        <taxon>Bacteroidota</taxon>
        <taxon>Cytophagia</taxon>
        <taxon>Cytophagales</taxon>
        <taxon>Fulvivirgaceae</taxon>
        <taxon>Fulvivirga</taxon>
    </lineage>
</organism>
<evidence type="ECO:0000313" key="3">
    <source>
        <dbReference type="Proteomes" id="UP001139409"/>
    </source>
</evidence>
<protein>
    <submittedName>
        <fullName evidence="2">Helix-turn-helix domain-containing protein</fullName>
    </submittedName>
</protein>
<proteinExistence type="predicted"/>
<dbReference type="Proteomes" id="UP001139409">
    <property type="component" value="Unassembled WGS sequence"/>
</dbReference>
<dbReference type="AlphaFoldDB" id="A0A9X1HYD4"/>
<dbReference type="InterPro" id="IPR041657">
    <property type="entry name" value="HTH_17"/>
</dbReference>
<gene>
    <name evidence="2" type="ORF">LDX50_28340</name>
</gene>
<name>A0A9X1HYD4_9BACT</name>
<evidence type="ECO:0000259" key="1">
    <source>
        <dbReference type="Pfam" id="PF12728"/>
    </source>
</evidence>
<reference evidence="2" key="1">
    <citation type="submission" date="2021-09" db="EMBL/GenBank/DDBJ databases">
        <title>Fulvivirga sp. isolated from coastal sediment.</title>
        <authorList>
            <person name="Yu H."/>
        </authorList>
    </citation>
    <scope>NUCLEOTIDE SEQUENCE</scope>
    <source>
        <strain evidence="2">1062</strain>
    </source>
</reference>
<accession>A0A9X1HYD4</accession>
<dbReference type="RefSeq" id="WP_225699678.1">
    <property type="nucleotide sequence ID" value="NZ_JAIXNE010000007.1"/>
</dbReference>
<dbReference type="InterPro" id="IPR009061">
    <property type="entry name" value="DNA-bd_dom_put_sf"/>
</dbReference>
<dbReference type="EMBL" id="JAIXNE010000007">
    <property type="protein sequence ID" value="MCA6078817.1"/>
    <property type="molecule type" value="Genomic_DNA"/>
</dbReference>
<dbReference type="SUPFAM" id="SSF46955">
    <property type="entry name" value="Putative DNA-binding domain"/>
    <property type="match status" value="1"/>
</dbReference>
<comment type="caution">
    <text evidence="2">The sequence shown here is derived from an EMBL/GenBank/DDBJ whole genome shotgun (WGS) entry which is preliminary data.</text>
</comment>
<dbReference type="Pfam" id="PF12728">
    <property type="entry name" value="HTH_17"/>
    <property type="match status" value="1"/>
</dbReference>
<evidence type="ECO:0000313" key="2">
    <source>
        <dbReference type="EMBL" id="MCA6078817.1"/>
    </source>
</evidence>
<keyword evidence="3" id="KW-1185">Reference proteome</keyword>